<organism evidence="3 4">
    <name type="scientific">Parabacteroides gordonii MS-1 = DSM 23371</name>
    <dbReference type="NCBI Taxonomy" id="1203610"/>
    <lineage>
        <taxon>Bacteria</taxon>
        <taxon>Pseudomonadati</taxon>
        <taxon>Bacteroidota</taxon>
        <taxon>Bacteroidia</taxon>
        <taxon>Bacteroidales</taxon>
        <taxon>Tannerellaceae</taxon>
        <taxon>Parabacteroides</taxon>
    </lineage>
</organism>
<evidence type="ECO:0008006" key="5">
    <source>
        <dbReference type="Google" id="ProtNLM"/>
    </source>
</evidence>
<evidence type="ECO:0000313" key="3">
    <source>
        <dbReference type="EMBL" id="KKB60384.1"/>
    </source>
</evidence>
<protein>
    <recommendedName>
        <fullName evidence="5">MBG domain-containing protein</fullName>
    </recommendedName>
</protein>
<dbReference type="Proteomes" id="UP000033035">
    <property type="component" value="Unassembled WGS sequence"/>
</dbReference>
<reference evidence="3 4" key="1">
    <citation type="submission" date="2013-04" db="EMBL/GenBank/DDBJ databases">
        <title>The Genome Sequence of Parabacteroides gordonii DSM 23371.</title>
        <authorList>
            <consortium name="The Broad Institute Genomics Platform"/>
            <person name="Earl A."/>
            <person name="Ward D."/>
            <person name="Feldgarden M."/>
            <person name="Gevers D."/>
            <person name="Martens E."/>
            <person name="Sakamoto M."/>
            <person name="Benno Y."/>
            <person name="Suzuki N."/>
            <person name="Matsunaga N."/>
            <person name="Koshihara K."/>
            <person name="Seki M."/>
            <person name="Komiya H."/>
            <person name="Walker B."/>
            <person name="Young S."/>
            <person name="Zeng Q."/>
            <person name="Gargeya S."/>
            <person name="Fitzgerald M."/>
            <person name="Haas B."/>
            <person name="Abouelleil A."/>
            <person name="Allen A.W."/>
            <person name="Alvarado L."/>
            <person name="Arachchi H.M."/>
            <person name="Berlin A.M."/>
            <person name="Chapman S.B."/>
            <person name="Gainer-Dewar J."/>
            <person name="Goldberg J."/>
            <person name="Griggs A."/>
            <person name="Gujja S."/>
            <person name="Hansen M."/>
            <person name="Howarth C."/>
            <person name="Imamovic A."/>
            <person name="Ireland A."/>
            <person name="Larimer J."/>
            <person name="McCowan C."/>
            <person name="Murphy C."/>
            <person name="Pearson M."/>
            <person name="Poon T.W."/>
            <person name="Priest M."/>
            <person name="Roberts A."/>
            <person name="Saif S."/>
            <person name="Shea T."/>
            <person name="Sisk P."/>
            <person name="Sykes S."/>
            <person name="Wortman J."/>
            <person name="Nusbaum C."/>
            <person name="Birren B."/>
        </authorList>
    </citation>
    <scope>NUCLEOTIDE SEQUENCE [LARGE SCALE GENOMIC DNA]</scope>
    <source>
        <strain evidence="3 4">MS-1</strain>
    </source>
</reference>
<feature type="chain" id="PRO_5002489964" description="MBG domain-containing protein" evidence="2">
    <location>
        <begin position="21"/>
        <end position="1018"/>
    </location>
</feature>
<comment type="subcellular location">
    <subcellularLocation>
        <location evidence="1">Cell envelope</location>
    </subcellularLocation>
</comment>
<comment type="caution">
    <text evidence="3">The sequence shown here is derived from an EMBL/GenBank/DDBJ whole genome shotgun (WGS) entry which is preliminary data.</text>
</comment>
<keyword evidence="4" id="KW-1185">Reference proteome</keyword>
<dbReference type="Gene3D" id="2.60.40.4270">
    <property type="entry name" value="Listeria-Bacteroides repeat domain"/>
    <property type="match status" value="1"/>
</dbReference>
<dbReference type="GO" id="GO:0030313">
    <property type="term" value="C:cell envelope"/>
    <property type="evidence" value="ECO:0007669"/>
    <property type="project" value="UniProtKB-SubCell"/>
</dbReference>
<dbReference type="PATRIC" id="fig|1203610.3.peg.283"/>
<accession>A0A0F5JRP9</accession>
<dbReference type="InterPro" id="IPR013783">
    <property type="entry name" value="Ig-like_fold"/>
</dbReference>
<dbReference type="AlphaFoldDB" id="A0A0F5JRP9"/>
<dbReference type="Pfam" id="PF09479">
    <property type="entry name" value="Flg_new"/>
    <property type="match status" value="1"/>
</dbReference>
<dbReference type="InterPro" id="IPR042229">
    <property type="entry name" value="Listeria/Bacterioides_rpt_sf"/>
</dbReference>
<gene>
    <name evidence="3" type="ORF">HMPREF1536_00264</name>
</gene>
<dbReference type="Gene3D" id="2.60.40.10">
    <property type="entry name" value="Immunoglobulins"/>
    <property type="match status" value="2"/>
</dbReference>
<dbReference type="STRING" id="1203610.HMPREF1536_00264"/>
<keyword evidence="2" id="KW-0732">Signal</keyword>
<dbReference type="InterPro" id="IPR013378">
    <property type="entry name" value="InlB-like_B-rpt"/>
</dbReference>
<dbReference type="EMBL" id="AQHW01000002">
    <property type="protein sequence ID" value="KKB60384.1"/>
    <property type="molecule type" value="Genomic_DNA"/>
</dbReference>
<sequence>MMKHLLSLLILCTILLPAGAAETTYTRTYDINAGSVTIDAAGTYLITGTGAKTTNTIKVNASGQTVNITIQSIHIEADFSVGSLFEIIGGTVNLTLSGTNILRVTGDGEYGKEKAALHISENQSLTITKESDGASLTVDMGNVWASAIGVNYEEFTSLNFYGDLTINGGAITAIIPAYVPAISGSNITINGGYIVGDVKESNFDGCALQSSNKIKITGGTVIGKYGDYPGFIDGGVPTIIIGGSVWASMEGQFSNFQDESNNKVVMKEVTVSSAGVKVTGLDGASGYATDDMYADENGKVYVWLPEGSETPTITTSVAPSSFNLTVTKNGTVWNDYAHEYAIINKETSAALSRIIGGKVYCYDLEDKTYTFFDGVLISRTDITVSGGAATVGYLSATFDTQGGSAAPEEQLFFPGAKVNRPVDPTREFYVFKDWTTEAGKAEKVWNFNTVPTGGTSLYALWVANKIALKGDVSREIKGTYGAAISEYKLSTLIDDSDNSGAKTYSVKEGSVLPAGLTLSVDKITGTPTTACTDKKVTVTITAVNGETADVELTFNIARVTPTLTLNGKTAYYTGEYIRIEAIPGNVLSADQEAFLKAVQYTYVLQPGNAPAPKAETANKGVIEVGEYKVTAVYPESDNYSSASSFEATLTINAYTPDAGIKTTVEATEGDNSWYTGEIKFNAPAGHQVCLLEAESLVSDPVVSAAGLLRSGKAALAWDDHFTWTNDGEFSISYLLKSTAADATQGAVCTDRQAITVKLDKSAPVISAPQGSGKTISVTVTDNISGIASVECKLDNLVQVISGLNAGDKSYVLNLQSEYGNHTLYLKVTDRAGLVAEQTVTVKLEESQPETPSIPDTPSTTYTVILPQVEGAVTDPVAGSYEIESWSDFHFTLTLDEEYSQSVPVVATDRGETIEPRSSDGTYIIKQVRQPIAITITGIVKNPDPVANGQVAADATQVWTSGAVLHIHLPSPEAVAIYTFTGRLYKAYSTLSDDTALWLPQGNYIVVTGGERFKVQVGR</sequence>
<evidence type="ECO:0000313" key="4">
    <source>
        <dbReference type="Proteomes" id="UP000033035"/>
    </source>
</evidence>
<name>A0A0F5JRP9_9BACT</name>
<proteinExistence type="predicted"/>
<feature type="signal peptide" evidence="2">
    <location>
        <begin position="1"/>
        <end position="20"/>
    </location>
</feature>
<evidence type="ECO:0000256" key="2">
    <source>
        <dbReference type="SAM" id="SignalP"/>
    </source>
</evidence>
<dbReference type="HOGENOM" id="CLU_015412_0_0_10"/>
<evidence type="ECO:0000256" key="1">
    <source>
        <dbReference type="ARBA" id="ARBA00004196"/>
    </source>
</evidence>
<dbReference type="RefSeq" id="WP_028727665.1">
    <property type="nucleotide sequence ID" value="NZ_AUAE01000017.1"/>
</dbReference>